<keyword evidence="2" id="KW-1185">Reference proteome</keyword>
<protein>
    <submittedName>
        <fullName evidence="1">Uncharacterized protein</fullName>
    </submittedName>
</protein>
<proteinExistence type="predicted"/>
<dbReference type="AlphaFoldDB" id="A0A7S9KU27"/>
<accession>A0A7S9KU27</accession>
<evidence type="ECO:0000313" key="1">
    <source>
        <dbReference type="EMBL" id="QPH04127.1"/>
    </source>
</evidence>
<dbReference type="EMBL" id="CP031388">
    <property type="protein sequence ID" value="QPH04127.1"/>
    <property type="molecule type" value="Genomic_DNA"/>
</dbReference>
<evidence type="ECO:0000313" key="2">
    <source>
        <dbReference type="Proteomes" id="UP000594364"/>
    </source>
</evidence>
<reference evidence="1 2" key="1">
    <citation type="journal article" date="2018" name="PLoS Genet.">
        <title>Repeat elements organise 3D genome structure and mediate transcription in the filamentous fungus Epichloe festucae.</title>
        <authorList>
            <person name="Winter D.J."/>
            <person name="Ganley A.R.D."/>
            <person name="Young C.A."/>
            <person name="Liachko I."/>
            <person name="Schardl C.L."/>
            <person name="Dupont P.Y."/>
            <person name="Berry D."/>
            <person name="Ram A."/>
            <person name="Scott B."/>
            <person name="Cox M.P."/>
        </authorList>
    </citation>
    <scope>NUCLEOTIDE SEQUENCE [LARGE SCALE GENOMIC DNA]</scope>
    <source>
        <strain evidence="1 2">Fl1</strain>
    </source>
</reference>
<gene>
    <name evidence="1" type="ORF">C2857_000835</name>
</gene>
<dbReference type="Proteomes" id="UP000594364">
    <property type="component" value="Chromosome 4"/>
</dbReference>
<name>A0A7S9KU27_EPIFF</name>
<organism evidence="1 2">
    <name type="scientific">Epichloe festucae (strain Fl1)</name>
    <dbReference type="NCBI Taxonomy" id="877507"/>
    <lineage>
        <taxon>Eukaryota</taxon>
        <taxon>Fungi</taxon>
        <taxon>Dikarya</taxon>
        <taxon>Ascomycota</taxon>
        <taxon>Pezizomycotina</taxon>
        <taxon>Sordariomycetes</taxon>
        <taxon>Hypocreomycetidae</taxon>
        <taxon>Hypocreales</taxon>
        <taxon>Clavicipitaceae</taxon>
        <taxon>Epichloe</taxon>
    </lineage>
</organism>
<sequence length="85" mass="9599">MPADAGKLDGCRLRVLRIIPNPGRRGTWEVPITAEINVRGAEELPTAPRLSPVFSRSVSGAPFPLRQKRNYHINFGRQGEEEERY</sequence>